<reference evidence="1 2" key="1">
    <citation type="submission" date="2017-12" db="EMBL/GenBank/DDBJ databases">
        <title>Taxonomic description and draft genome of Pradoshia cofamensis Gen. nov., sp. nov., a thermotolerant bacillale isolated from anterior gut of earthworm Eisenia fetida.</title>
        <authorList>
            <person name="Saha T."/>
            <person name="Chakraborty R."/>
        </authorList>
    </citation>
    <scope>NUCLEOTIDE SEQUENCE [LARGE SCALE GENOMIC DNA]</scope>
    <source>
        <strain evidence="1 2">EAG3</strain>
    </source>
</reference>
<sequence length="232" mass="27584">MKLNEAQLILSTLDKRYKEYKFPILENENFDFVSGKFSIFVDNEKNWCVVFQIFCLSKIGPQIAVYYIGNEIITEDNLYLTDAFEFVSNEGEHRDFEEIEQGFIFNSNIISIDGNLFIIPGWNNEENVHKVSIKNEWVTFLRLIVKNKKCLSKLWLSDEEQLKIADLSTKYKLFYTTENWRHPHFMEELPSQLKFFKLITASIINNDPSIIKEDNPNTNWEHWSKYDSVVYY</sequence>
<protein>
    <submittedName>
        <fullName evidence="1">Uncharacterized protein</fullName>
    </submittedName>
</protein>
<gene>
    <name evidence="1" type="ORF">CYL18_14445</name>
</gene>
<evidence type="ECO:0000313" key="2">
    <source>
        <dbReference type="Proteomes" id="UP000239663"/>
    </source>
</evidence>
<keyword evidence="2" id="KW-1185">Reference proteome</keyword>
<dbReference type="EMBL" id="PKOZ01000010">
    <property type="protein sequence ID" value="PQD94412.1"/>
    <property type="molecule type" value="Genomic_DNA"/>
</dbReference>
<accession>A0A2S7MX70</accession>
<dbReference type="AlphaFoldDB" id="A0A2S7MX70"/>
<dbReference type="Proteomes" id="UP000239663">
    <property type="component" value="Unassembled WGS sequence"/>
</dbReference>
<evidence type="ECO:0000313" key="1">
    <source>
        <dbReference type="EMBL" id="PQD94412.1"/>
    </source>
</evidence>
<comment type="caution">
    <text evidence="1">The sequence shown here is derived from an EMBL/GenBank/DDBJ whole genome shotgun (WGS) entry which is preliminary data.</text>
</comment>
<proteinExistence type="predicted"/>
<dbReference type="InterPro" id="IPR054272">
    <property type="entry name" value="DUF7003"/>
</dbReference>
<dbReference type="Pfam" id="PF22535">
    <property type="entry name" value="DUF7003"/>
    <property type="match status" value="1"/>
</dbReference>
<organism evidence="1 2">
    <name type="scientific">Pradoshia eiseniae</name>
    <dbReference type="NCBI Taxonomy" id="2064768"/>
    <lineage>
        <taxon>Bacteria</taxon>
        <taxon>Bacillati</taxon>
        <taxon>Bacillota</taxon>
        <taxon>Bacilli</taxon>
        <taxon>Bacillales</taxon>
        <taxon>Bacillaceae</taxon>
        <taxon>Pradoshia</taxon>
    </lineage>
</organism>
<name>A0A2S7MX70_9BACI</name>